<dbReference type="PANTHER" id="PTHR31066:SF97">
    <property type="entry name" value="OS03G0401100 PROTEIN"/>
    <property type="match status" value="1"/>
</dbReference>
<name>A0A7J7NJT0_9MAGN</name>
<reference evidence="3 4" key="1">
    <citation type="journal article" date="2020" name="IScience">
        <title>Genome Sequencing of the Endangered Kingdonia uniflora (Circaeasteraceae, Ranunculales) Reveals Potential Mechanisms of Evolutionary Specialization.</title>
        <authorList>
            <person name="Sun Y."/>
            <person name="Deng T."/>
            <person name="Zhang A."/>
            <person name="Moore M.J."/>
            <person name="Landis J.B."/>
            <person name="Lin N."/>
            <person name="Zhang H."/>
            <person name="Zhang X."/>
            <person name="Huang J."/>
            <person name="Zhang X."/>
            <person name="Sun H."/>
            <person name="Wang H."/>
        </authorList>
    </citation>
    <scope>NUCLEOTIDE SEQUENCE [LARGE SCALE GENOMIC DNA]</scope>
    <source>
        <strain evidence="3">TB1705</strain>
        <tissue evidence="3">Leaf</tissue>
    </source>
</reference>
<feature type="coiled-coil region" evidence="1">
    <location>
        <begin position="609"/>
        <end position="665"/>
    </location>
</feature>
<organism evidence="3 4">
    <name type="scientific">Kingdonia uniflora</name>
    <dbReference type="NCBI Taxonomy" id="39325"/>
    <lineage>
        <taxon>Eukaryota</taxon>
        <taxon>Viridiplantae</taxon>
        <taxon>Streptophyta</taxon>
        <taxon>Embryophyta</taxon>
        <taxon>Tracheophyta</taxon>
        <taxon>Spermatophyta</taxon>
        <taxon>Magnoliopsida</taxon>
        <taxon>Ranunculales</taxon>
        <taxon>Circaeasteraceae</taxon>
        <taxon>Kingdonia</taxon>
    </lineage>
</organism>
<evidence type="ECO:0000259" key="2">
    <source>
        <dbReference type="SMART" id="SM00666"/>
    </source>
</evidence>
<keyword evidence="4" id="KW-1185">Reference proteome</keyword>
<accession>A0A7J7NJT0</accession>
<dbReference type="InterPro" id="IPR000270">
    <property type="entry name" value="PB1_dom"/>
</dbReference>
<dbReference type="Pfam" id="PF00564">
    <property type="entry name" value="PB1"/>
    <property type="match status" value="1"/>
</dbReference>
<evidence type="ECO:0000313" key="3">
    <source>
        <dbReference type="EMBL" id="KAF6167437.1"/>
    </source>
</evidence>
<dbReference type="EMBL" id="JACGCM010000728">
    <property type="protein sequence ID" value="KAF6167437.1"/>
    <property type="molecule type" value="Genomic_DNA"/>
</dbReference>
<dbReference type="Gene3D" id="3.10.20.90">
    <property type="entry name" value="Phosphatidylinositol 3-kinase Catalytic Subunit, Chain A, domain 1"/>
    <property type="match status" value="1"/>
</dbReference>
<dbReference type="InterPro" id="IPR053198">
    <property type="entry name" value="Gynoecium_Dev_Regulator"/>
</dbReference>
<evidence type="ECO:0000256" key="1">
    <source>
        <dbReference type="SAM" id="Coils"/>
    </source>
</evidence>
<dbReference type="PANTHER" id="PTHR31066">
    <property type="entry name" value="OS05G0427100 PROTEIN-RELATED"/>
    <property type="match status" value="1"/>
</dbReference>
<sequence>MGNEEERIPDELGEEVLSGIRLSSNVSVQTGEEFLLEFIQDRACSRRVSNVSDRDNQLGQSKKGRFSFSLNLQVGYEDLTGILGLRRMDSKVSYEYASDFAPRKGYPVEIDKSAYSDRISRYHKEIHFGGKDSGDSFNVMNFYRPNPHIPAAPTPLPHFAWESLHGFPPYSSGVSDKPGTKMKCLCSFGGKILPRPSNGKLRYVDGETRIINIRRSLAWLDLVKKTSEIFNQPHTIKYQLLGEDLDALISVSFDEDLQNMMEYYGLERVDAQRLRIFLASVTFQPHFPSNEVKTIGMLPIFRRGFYWDLNLVFRSSDSNSGINFKAVLRSLLQMFETIPFVGDNKAGLIGILAEDAVAAEDENAGVSSVKERKSSNFNPSLPLYSDLPVKTDALLSEVRMVTGNDDYCSSSTDAFQKLKPSSKMVVSSSEESSSSCRTIDDVEASGTIVVDMPVVHSGRMRDVPSLDQCKRNMGIGDDIDISYYNGIEPNPKGVVDTSNLFDVVSRERNELNKVLGELGICRDKRLNSIVGKVETEVVDDAINVVAPLKKQKQESGKESRASSKGVNLNAVEKEALELAKRDPIRLDNQIQSSISQVAAAEHAEHDAEKASLIEQLKEKTLLCEKLQKEKAVWSEQLEHEKTLQKKQFEKESAALKEELKAYDDVKLSFAGKYSEIIFPDEDAYPVAGRPSEQTPAPPVADDTTKEEVVRLKGKVSEMEKALSRARDSINRTHQVYNKLEYERCLHKSNFDNTFKELFEPQCRYGKIKIERDEVLRK</sequence>
<dbReference type="Proteomes" id="UP000541444">
    <property type="component" value="Unassembled WGS sequence"/>
</dbReference>
<protein>
    <recommendedName>
        <fullName evidence="2">PB1 domain-containing protein</fullName>
    </recommendedName>
</protein>
<evidence type="ECO:0000313" key="4">
    <source>
        <dbReference type="Proteomes" id="UP000541444"/>
    </source>
</evidence>
<comment type="caution">
    <text evidence="3">The sequence shown here is derived from an EMBL/GenBank/DDBJ whole genome shotgun (WGS) entry which is preliminary data.</text>
</comment>
<dbReference type="SUPFAM" id="SSF54277">
    <property type="entry name" value="CAD &amp; PB1 domains"/>
    <property type="match status" value="1"/>
</dbReference>
<proteinExistence type="predicted"/>
<dbReference type="CDD" id="cd06410">
    <property type="entry name" value="PB1_UP2"/>
    <property type="match status" value="1"/>
</dbReference>
<keyword evidence="1" id="KW-0175">Coiled coil</keyword>
<feature type="domain" description="PB1" evidence="2">
    <location>
        <begin position="196"/>
        <end position="281"/>
    </location>
</feature>
<dbReference type="AlphaFoldDB" id="A0A7J7NJT0"/>
<dbReference type="SMART" id="SM00666">
    <property type="entry name" value="PB1"/>
    <property type="match status" value="1"/>
</dbReference>
<gene>
    <name evidence="3" type="ORF">GIB67_024022</name>
</gene>
<dbReference type="OrthoDB" id="4062651at2759"/>